<dbReference type="EMBL" id="DSKL01000318">
    <property type="protein sequence ID" value="HEH82926.1"/>
    <property type="molecule type" value="Genomic_DNA"/>
</dbReference>
<dbReference type="InterPro" id="IPR009288">
    <property type="entry name" value="AIG2-like_dom"/>
</dbReference>
<evidence type="ECO:0000313" key="5">
    <source>
        <dbReference type="EMBL" id="HEH82926.1"/>
    </source>
</evidence>
<dbReference type="SUPFAM" id="SSF110857">
    <property type="entry name" value="Gamma-glutamyl cyclotransferase-like"/>
    <property type="match status" value="1"/>
</dbReference>
<dbReference type="InterPro" id="IPR039126">
    <property type="entry name" value="GGACT"/>
</dbReference>
<dbReference type="AlphaFoldDB" id="A0A7C2FUI4"/>
<accession>A0A7C2FUI4</accession>
<reference evidence="5" key="1">
    <citation type="journal article" date="2020" name="mSystems">
        <title>Genome- and Community-Level Interaction Insights into Carbon Utilization and Element Cycling Functions of Hydrothermarchaeota in Hydrothermal Sediment.</title>
        <authorList>
            <person name="Zhou Z."/>
            <person name="Liu Y."/>
            <person name="Xu W."/>
            <person name="Pan J."/>
            <person name="Luo Z.H."/>
            <person name="Li M."/>
        </authorList>
    </citation>
    <scope>NUCLEOTIDE SEQUENCE [LARGE SCALE GENOMIC DNA]</scope>
    <source>
        <strain evidence="5">SpSt-246</strain>
    </source>
</reference>
<gene>
    <name evidence="5" type="ORF">ENP73_08185</name>
</gene>
<evidence type="ECO:0000256" key="1">
    <source>
        <dbReference type="ARBA" id="ARBA00008861"/>
    </source>
</evidence>
<protein>
    <recommendedName>
        <fullName evidence="3">Gamma-glutamylcyclotransferase family protein</fullName>
    </recommendedName>
</protein>
<evidence type="ECO:0000259" key="4">
    <source>
        <dbReference type="Pfam" id="PF06094"/>
    </source>
</evidence>
<feature type="domain" description="Gamma-glutamylcyclotransferase AIG2-like" evidence="4">
    <location>
        <begin position="4"/>
        <end position="122"/>
    </location>
</feature>
<name>A0A7C2FUI4_9DEIN</name>
<evidence type="ECO:0000256" key="3">
    <source>
        <dbReference type="RuleBase" id="RU367036"/>
    </source>
</evidence>
<dbReference type="GO" id="GO:0005829">
    <property type="term" value="C:cytosol"/>
    <property type="evidence" value="ECO:0007669"/>
    <property type="project" value="TreeGrafter"/>
</dbReference>
<dbReference type="GO" id="GO:0061929">
    <property type="term" value="F:gamma-glutamylaminecyclotransferase activity"/>
    <property type="evidence" value="ECO:0007669"/>
    <property type="project" value="InterPro"/>
</dbReference>
<sequence length="125" mass="14099">MERVFVYGTLKRGQRNHSLVAPYLQRVLPGSVAGFRLYHLGAGGHRPYAYPAMVPGEGRVYGEVLFLRPQALPLLDALEEEGVEYRRVRVRVETPEGRLSAWTYLYLGDLEAALPLPEGVWEGYP</sequence>
<dbReference type="PANTHER" id="PTHR12510:SF4">
    <property type="entry name" value="GAMMA-GLUTAMYLAMINECYCLOTRANSFERASE"/>
    <property type="match status" value="1"/>
</dbReference>
<evidence type="ECO:0000256" key="2">
    <source>
        <dbReference type="PIRSR" id="PIRSR639126-1"/>
    </source>
</evidence>
<comment type="similarity">
    <text evidence="1 3">Belongs to the gamma-glutamylcyclotransferase family.</text>
</comment>
<dbReference type="InterPro" id="IPR013024">
    <property type="entry name" value="GGCT-like"/>
</dbReference>
<comment type="caution">
    <text evidence="5">The sequence shown here is derived from an EMBL/GenBank/DDBJ whole genome shotgun (WGS) entry which is preliminary data.</text>
</comment>
<dbReference type="GO" id="GO:0016740">
    <property type="term" value="F:transferase activity"/>
    <property type="evidence" value="ECO:0007669"/>
    <property type="project" value="UniProtKB-KW"/>
</dbReference>
<keyword evidence="5" id="KW-0808">Transferase</keyword>
<dbReference type="Gene3D" id="3.10.490.10">
    <property type="entry name" value="Gamma-glutamyl cyclotransferase-like"/>
    <property type="match status" value="1"/>
</dbReference>
<feature type="active site" description="Proton acceptor" evidence="2">
    <location>
        <position position="79"/>
    </location>
</feature>
<dbReference type="InterPro" id="IPR036568">
    <property type="entry name" value="GGCT-like_sf"/>
</dbReference>
<dbReference type="Pfam" id="PF06094">
    <property type="entry name" value="GGACT"/>
    <property type="match status" value="1"/>
</dbReference>
<organism evidence="5">
    <name type="scientific">Thermus islandicus</name>
    <dbReference type="NCBI Taxonomy" id="540988"/>
    <lineage>
        <taxon>Bacteria</taxon>
        <taxon>Thermotogati</taxon>
        <taxon>Deinococcota</taxon>
        <taxon>Deinococci</taxon>
        <taxon>Thermales</taxon>
        <taxon>Thermaceae</taxon>
        <taxon>Thermus</taxon>
    </lineage>
</organism>
<proteinExistence type="inferred from homology"/>
<dbReference type="PANTHER" id="PTHR12510">
    <property type="entry name" value="TROPONIN C-AKIN-1 PROTEIN"/>
    <property type="match status" value="1"/>
</dbReference>
<dbReference type="CDD" id="cd06661">
    <property type="entry name" value="GGCT_like"/>
    <property type="match status" value="1"/>
</dbReference>